<accession>A0A5N6W4Y6</accession>
<evidence type="ECO:0000313" key="3">
    <source>
        <dbReference type="Proteomes" id="UP000325433"/>
    </source>
</evidence>
<gene>
    <name evidence="2" type="ORF">BDV41DRAFT_141297</name>
</gene>
<sequence length="55" mass="6541">MHAVLVESCLTWIVKIFLKLTLWISATTVYTLWTWDQTELLEVDRSFGVELFQHQ</sequence>
<dbReference type="Proteomes" id="UP000325433">
    <property type="component" value="Unassembled WGS sequence"/>
</dbReference>
<dbReference type="AlphaFoldDB" id="A0A5N6W4Y6"/>
<keyword evidence="3" id="KW-1185">Reference proteome</keyword>
<evidence type="ECO:0000256" key="1">
    <source>
        <dbReference type="SAM" id="Phobius"/>
    </source>
</evidence>
<keyword evidence="1" id="KW-0472">Membrane</keyword>
<protein>
    <submittedName>
        <fullName evidence="2">Uncharacterized protein</fullName>
    </submittedName>
</protein>
<proteinExistence type="predicted"/>
<keyword evidence="1" id="KW-1133">Transmembrane helix</keyword>
<reference evidence="3" key="1">
    <citation type="submission" date="2019-04" db="EMBL/GenBank/DDBJ databases">
        <title>Friends and foes A comparative genomics studyof 23 Aspergillus species from section Flavi.</title>
        <authorList>
            <consortium name="DOE Joint Genome Institute"/>
            <person name="Kjaerbolling I."/>
            <person name="Vesth T."/>
            <person name="Frisvad J.C."/>
            <person name="Nybo J.L."/>
            <person name="Theobald S."/>
            <person name="Kildgaard S."/>
            <person name="Isbrandt T."/>
            <person name="Kuo A."/>
            <person name="Sato A."/>
            <person name="Lyhne E.K."/>
            <person name="Kogle M.E."/>
            <person name="Wiebenga A."/>
            <person name="Kun R.S."/>
            <person name="Lubbers R.J."/>
            <person name="Makela M.R."/>
            <person name="Barry K."/>
            <person name="Chovatia M."/>
            <person name="Clum A."/>
            <person name="Daum C."/>
            <person name="Haridas S."/>
            <person name="He G."/>
            <person name="LaButti K."/>
            <person name="Lipzen A."/>
            <person name="Mondo S."/>
            <person name="Riley R."/>
            <person name="Salamov A."/>
            <person name="Simmons B.A."/>
            <person name="Magnuson J.K."/>
            <person name="Henrissat B."/>
            <person name="Mortensen U.H."/>
            <person name="Larsen T.O."/>
            <person name="Devries R.P."/>
            <person name="Grigoriev I.V."/>
            <person name="Machida M."/>
            <person name="Baker S.E."/>
            <person name="Andersen M.R."/>
        </authorList>
    </citation>
    <scope>NUCLEOTIDE SEQUENCE [LARGE SCALE GENOMIC DNA]</scope>
    <source>
        <strain evidence="3">CBS 130015</strain>
    </source>
</reference>
<organism evidence="2 3">
    <name type="scientific">Aspergillus transmontanensis</name>
    <dbReference type="NCBI Taxonomy" id="1034304"/>
    <lineage>
        <taxon>Eukaryota</taxon>
        <taxon>Fungi</taxon>
        <taxon>Dikarya</taxon>
        <taxon>Ascomycota</taxon>
        <taxon>Pezizomycotina</taxon>
        <taxon>Eurotiomycetes</taxon>
        <taxon>Eurotiomycetidae</taxon>
        <taxon>Eurotiales</taxon>
        <taxon>Aspergillaceae</taxon>
        <taxon>Aspergillus</taxon>
        <taxon>Aspergillus subgen. Circumdati</taxon>
    </lineage>
</organism>
<dbReference type="EMBL" id="ML738309">
    <property type="protein sequence ID" value="KAE8315895.1"/>
    <property type="molecule type" value="Genomic_DNA"/>
</dbReference>
<name>A0A5N6W4Y6_9EURO</name>
<keyword evidence="1" id="KW-0812">Transmembrane</keyword>
<evidence type="ECO:0000313" key="2">
    <source>
        <dbReference type="EMBL" id="KAE8315895.1"/>
    </source>
</evidence>
<feature type="transmembrane region" description="Helical" evidence="1">
    <location>
        <begin position="12"/>
        <end position="33"/>
    </location>
</feature>